<accession>E8U5M3</accession>
<feature type="compositionally biased region" description="Basic and acidic residues" evidence="1">
    <location>
        <begin position="149"/>
        <end position="161"/>
    </location>
</feature>
<evidence type="ECO:0000256" key="1">
    <source>
        <dbReference type="SAM" id="MobiDB-lite"/>
    </source>
</evidence>
<reference evidence="2 3" key="1">
    <citation type="journal article" date="2011" name="Stand. Genomic Sci.">
        <title>Complete genome sequence of Deinococcus maricopensis type strain (LB-34).</title>
        <authorList>
            <person name="Pukall R."/>
            <person name="Zeytun A."/>
            <person name="Lucas S."/>
            <person name="Lapidus A."/>
            <person name="Hammon N."/>
            <person name="Deshpande S."/>
            <person name="Nolan M."/>
            <person name="Cheng J.F."/>
            <person name="Pitluck S."/>
            <person name="Liolios K."/>
            <person name="Pagani I."/>
            <person name="Mikhailova N."/>
            <person name="Ivanova N."/>
            <person name="Mavromatis K."/>
            <person name="Pati A."/>
            <person name="Tapia R."/>
            <person name="Han C."/>
            <person name="Goodwin L."/>
            <person name="Chen A."/>
            <person name="Palaniappan K."/>
            <person name="Land M."/>
            <person name="Hauser L."/>
            <person name="Chang Y.J."/>
            <person name="Jeffries C.D."/>
            <person name="Brambilla E.M."/>
            <person name="Rohde M."/>
            <person name="Goker M."/>
            <person name="Detter J.C."/>
            <person name="Woyke T."/>
            <person name="Bristow J."/>
            <person name="Eisen J.A."/>
            <person name="Markowitz V."/>
            <person name="Hugenholtz P."/>
            <person name="Kyrpides N.C."/>
            <person name="Klenk H.P."/>
        </authorList>
    </citation>
    <scope>NUCLEOTIDE SEQUENCE [LARGE SCALE GENOMIC DNA]</scope>
    <source>
        <strain evidence="3">DSM 21211 / LMG 22137 / NRRL B-23946 / LB-34</strain>
    </source>
</reference>
<dbReference type="OrthoDB" id="69167at2"/>
<dbReference type="RefSeq" id="WP_013555867.1">
    <property type="nucleotide sequence ID" value="NC_014958.1"/>
</dbReference>
<dbReference type="InterPro" id="IPR058793">
    <property type="entry name" value="DDRD"/>
</dbReference>
<name>E8U5M3_DEIML</name>
<dbReference type="KEGG" id="dmr:Deima_0706"/>
<keyword evidence="3" id="KW-1185">Reference proteome</keyword>
<dbReference type="AlphaFoldDB" id="E8U5M3"/>
<dbReference type="Pfam" id="PF26517">
    <property type="entry name" value="DDRD"/>
    <property type="match status" value="1"/>
</dbReference>
<dbReference type="STRING" id="709986.Deima_0706"/>
<proteinExistence type="predicted"/>
<dbReference type="Proteomes" id="UP000008635">
    <property type="component" value="Chromosome"/>
</dbReference>
<evidence type="ECO:0000313" key="2">
    <source>
        <dbReference type="EMBL" id="ADV66362.1"/>
    </source>
</evidence>
<feature type="region of interest" description="Disordered" evidence="1">
    <location>
        <begin position="131"/>
        <end position="169"/>
    </location>
</feature>
<dbReference type="HOGENOM" id="CLU_1583810_0_0_0"/>
<feature type="compositionally biased region" description="Low complexity" evidence="1">
    <location>
        <begin position="131"/>
        <end position="146"/>
    </location>
</feature>
<organism evidence="2 3">
    <name type="scientific">Deinococcus maricopensis (strain DSM 21211 / LMG 22137 / NRRL B-23946 / LB-34)</name>
    <dbReference type="NCBI Taxonomy" id="709986"/>
    <lineage>
        <taxon>Bacteria</taxon>
        <taxon>Thermotogati</taxon>
        <taxon>Deinococcota</taxon>
        <taxon>Deinococci</taxon>
        <taxon>Deinococcales</taxon>
        <taxon>Deinococcaceae</taxon>
        <taxon>Deinococcus</taxon>
    </lineage>
</organism>
<gene>
    <name evidence="2" type="ordered locus">Deima_0706</name>
</gene>
<evidence type="ECO:0000313" key="3">
    <source>
        <dbReference type="Proteomes" id="UP000008635"/>
    </source>
</evidence>
<sequence length="169" mass="17842">MDPQKNDLLKKAGAMLAHLDLFHRMSDLRKLIQLANHMDERGDRAALVAPGTMTLYGADMTSDATITTSKGVTLSAEDAYRTLQSLKGFASDEYAVTRDELRALNARAVQDLEGSDELRAFGDALARISAPTAAPAPAPAAAATPPSDAPEKPARTRRAEGDAPATPAA</sequence>
<dbReference type="EMBL" id="CP002454">
    <property type="protein sequence ID" value="ADV66362.1"/>
    <property type="molecule type" value="Genomic_DNA"/>
</dbReference>
<protein>
    <submittedName>
        <fullName evidence="2">Putative radiation-induced protein</fullName>
    </submittedName>
</protein>
<reference evidence="3" key="2">
    <citation type="submission" date="2011-01" db="EMBL/GenBank/DDBJ databases">
        <title>The complete genome of Deinococcus maricopensis DSM 21211.</title>
        <authorList>
            <consortium name="US DOE Joint Genome Institute (JGI-PGF)"/>
            <person name="Lucas S."/>
            <person name="Copeland A."/>
            <person name="Lapidus A."/>
            <person name="Goodwin L."/>
            <person name="Pitluck S."/>
            <person name="Kyrpides N."/>
            <person name="Mavromatis K."/>
            <person name="Pagani I."/>
            <person name="Ivanova N."/>
            <person name="Ovchinnikova G."/>
            <person name="Zeytun A."/>
            <person name="Detter J.C."/>
            <person name="Han C."/>
            <person name="Land M."/>
            <person name="Hauser L."/>
            <person name="Markowitz V."/>
            <person name="Cheng J.-F."/>
            <person name="Hugenholtz P."/>
            <person name="Woyke T."/>
            <person name="Wu D."/>
            <person name="Pukall R."/>
            <person name="Gehrich-Schroeter G."/>
            <person name="Brambilla E."/>
            <person name="Klenk H.-P."/>
            <person name="Eisen J.A."/>
        </authorList>
    </citation>
    <scope>NUCLEOTIDE SEQUENCE [LARGE SCALE GENOMIC DNA]</scope>
    <source>
        <strain evidence="3">DSM 21211 / LMG 22137 / NRRL B-23946 / LB-34</strain>
    </source>
</reference>